<keyword evidence="2" id="KW-1185">Reference proteome</keyword>
<evidence type="ECO:0000313" key="1">
    <source>
        <dbReference type="EMBL" id="MEF3080583.1"/>
    </source>
</evidence>
<protein>
    <submittedName>
        <fullName evidence="1">Uncharacterized protein</fullName>
    </submittedName>
</protein>
<organism evidence="1 2">
    <name type="scientific">Winogradskyella poriferorum</name>
    <dbReference type="NCBI Taxonomy" id="307627"/>
    <lineage>
        <taxon>Bacteria</taxon>
        <taxon>Pseudomonadati</taxon>
        <taxon>Bacteroidota</taxon>
        <taxon>Flavobacteriia</taxon>
        <taxon>Flavobacteriales</taxon>
        <taxon>Flavobacteriaceae</taxon>
        <taxon>Winogradskyella</taxon>
    </lineage>
</organism>
<gene>
    <name evidence="1" type="ORF">V1468_16325</name>
</gene>
<comment type="caution">
    <text evidence="1">The sequence shown here is derived from an EMBL/GenBank/DDBJ whole genome shotgun (WGS) entry which is preliminary data.</text>
</comment>
<reference evidence="1 2" key="1">
    <citation type="submission" date="2024-02" db="EMBL/GenBank/DDBJ databases">
        <title>Winogradskyella poriferorum JCM 12885.</title>
        <authorList>
            <person name="Zhang D.-F."/>
            <person name="Fu Z.-Y."/>
        </authorList>
    </citation>
    <scope>NUCLEOTIDE SEQUENCE [LARGE SCALE GENOMIC DNA]</scope>
    <source>
        <strain evidence="1 2">JCM 12885</strain>
    </source>
</reference>
<dbReference type="EMBL" id="JAZHOU010000009">
    <property type="protein sequence ID" value="MEF3080583.1"/>
    <property type="molecule type" value="Genomic_DNA"/>
</dbReference>
<accession>A0ABU7W9P0</accession>
<name>A0ABU7W9P0_9FLAO</name>
<dbReference type="Proteomes" id="UP001356704">
    <property type="component" value="Unassembled WGS sequence"/>
</dbReference>
<evidence type="ECO:0000313" key="2">
    <source>
        <dbReference type="Proteomes" id="UP001356704"/>
    </source>
</evidence>
<dbReference type="RefSeq" id="WP_272854212.1">
    <property type="nucleotide sequence ID" value="NZ_JAZHOU010000009.1"/>
</dbReference>
<proteinExistence type="predicted"/>
<sequence length="144" mass="17023">MYQKELLIDDRKVKINLETEIGTGKPILDMAFLQAGFRQTILSDELSADLENLNPHKFGENPFGGNEHVVMTMMEQLKKVIENHIKHYKRMLQSDLGTYVTESIVILDAYYEQVLGESFEKKKKETFQMYFNFFYKQFPPEWNK</sequence>